<dbReference type="OrthoDB" id="278173at2"/>
<gene>
    <name evidence="2" type="ORF">STSP2_02165</name>
</gene>
<dbReference type="EMBL" id="CP019791">
    <property type="protein sequence ID" value="AQT68987.1"/>
    <property type="molecule type" value="Genomic_DNA"/>
</dbReference>
<keyword evidence="3" id="KW-1185">Reference proteome</keyword>
<dbReference type="Proteomes" id="UP000189674">
    <property type="component" value="Chromosome"/>
</dbReference>
<feature type="transmembrane region" description="Helical" evidence="1">
    <location>
        <begin position="197"/>
        <end position="216"/>
    </location>
</feature>
<keyword evidence="1" id="KW-1133">Transmembrane helix</keyword>
<keyword evidence="1" id="KW-0812">Transmembrane</keyword>
<name>A0A1U9NMF8_9BACT</name>
<feature type="transmembrane region" description="Helical" evidence="1">
    <location>
        <begin position="164"/>
        <end position="185"/>
    </location>
</feature>
<accession>A0A1U9NMF8</accession>
<protein>
    <recommendedName>
        <fullName evidence="4">Zinc finger/thioredoxin putative domain-containing protein</fullName>
    </recommendedName>
</protein>
<feature type="transmembrane region" description="Helical" evidence="1">
    <location>
        <begin position="269"/>
        <end position="289"/>
    </location>
</feature>
<feature type="transmembrane region" description="Helical" evidence="1">
    <location>
        <begin position="109"/>
        <end position="129"/>
    </location>
</feature>
<evidence type="ECO:0000313" key="3">
    <source>
        <dbReference type="Proteomes" id="UP000189674"/>
    </source>
</evidence>
<feature type="transmembrane region" description="Helical" evidence="1">
    <location>
        <begin position="237"/>
        <end position="257"/>
    </location>
</feature>
<sequence>MNVDCTGCNKTYTVPDSHAGKKVQCKMCGSIFTISPEQASDYENPEPADEQYTNDTPLPGFYTAALRDSWKVLFRCSNLKFMVFIFAAVAFKFFIGHVDLSATFPGFRLQMPIGQITTVIAYGCVFWCYMRLIEDTVYGVDEMPDSDDINSGFAFFGNVIKADYFFIVAFILSQLPFILLLTMLMSTPVPVPALVRITFLVAGFFLFPMMLLNLTASESPWLAFVPANTLRPIAKAFKPYTLVFLLVAAAVIAQILIPDYGRLDSPPMIIAASAFLGELIAVLLMLFAMRAVGLFGRHYDCYMPQL</sequence>
<reference evidence="3" key="1">
    <citation type="submission" date="2017-02" db="EMBL/GenBank/DDBJ databases">
        <title>Comparative genomics and description of representatives of a novel lineage of planctomycetes thriving in anoxic sediments.</title>
        <authorList>
            <person name="Spring S."/>
            <person name="Bunk B."/>
            <person name="Sproer C."/>
        </authorList>
    </citation>
    <scope>NUCLEOTIDE SEQUENCE [LARGE SCALE GENOMIC DNA]</scope>
    <source>
        <strain evidence="3">ST-NAGAB-D1</strain>
    </source>
</reference>
<keyword evidence="1" id="KW-0472">Membrane</keyword>
<evidence type="ECO:0000313" key="2">
    <source>
        <dbReference type="EMBL" id="AQT68987.1"/>
    </source>
</evidence>
<dbReference type="KEGG" id="alus:STSP2_02165"/>
<evidence type="ECO:0000256" key="1">
    <source>
        <dbReference type="SAM" id="Phobius"/>
    </source>
</evidence>
<dbReference type="AlphaFoldDB" id="A0A1U9NMF8"/>
<proteinExistence type="predicted"/>
<evidence type="ECO:0008006" key="4">
    <source>
        <dbReference type="Google" id="ProtNLM"/>
    </source>
</evidence>
<organism evidence="2 3">
    <name type="scientific">Anaerohalosphaera lusitana</name>
    <dbReference type="NCBI Taxonomy" id="1936003"/>
    <lineage>
        <taxon>Bacteria</taxon>
        <taxon>Pseudomonadati</taxon>
        <taxon>Planctomycetota</taxon>
        <taxon>Phycisphaerae</taxon>
        <taxon>Sedimentisphaerales</taxon>
        <taxon>Anaerohalosphaeraceae</taxon>
        <taxon>Anaerohalosphaera</taxon>
    </lineage>
</organism>
<feature type="transmembrane region" description="Helical" evidence="1">
    <location>
        <begin position="79"/>
        <end position="97"/>
    </location>
</feature>
<dbReference type="RefSeq" id="WP_146662434.1">
    <property type="nucleotide sequence ID" value="NZ_CP019791.1"/>
</dbReference>